<feature type="region of interest" description="Disordered" evidence="4">
    <location>
        <begin position="167"/>
        <end position="224"/>
    </location>
</feature>
<name>A0A448KCF1_9ACTO</name>
<dbReference type="InterPro" id="IPR050206">
    <property type="entry name" value="FtsK/SpoIIIE/SftA"/>
</dbReference>
<keyword evidence="2 3" id="KW-0067">ATP-binding</keyword>
<dbReference type="InterPro" id="IPR002543">
    <property type="entry name" value="FtsK_dom"/>
</dbReference>
<feature type="compositionally biased region" description="Gly residues" evidence="4">
    <location>
        <begin position="1040"/>
        <end position="1049"/>
    </location>
</feature>
<dbReference type="PROSITE" id="PS50901">
    <property type="entry name" value="FTSK"/>
    <property type="match status" value="2"/>
</dbReference>
<dbReference type="InterPro" id="IPR027417">
    <property type="entry name" value="P-loop_NTPase"/>
</dbReference>
<dbReference type="PANTHER" id="PTHR22683:SF1">
    <property type="entry name" value="TYPE VII SECRETION SYSTEM PROTEIN ESSC"/>
    <property type="match status" value="1"/>
</dbReference>
<feature type="compositionally biased region" description="Basic and acidic residues" evidence="4">
    <location>
        <begin position="212"/>
        <end position="224"/>
    </location>
</feature>
<keyword evidence="7" id="KW-1185">Reference proteome</keyword>
<dbReference type="CDD" id="cd01127">
    <property type="entry name" value="TrwB_TraG_TraD_VirD4"/>
    <property type="match status" value="1"/>
</dbReference>
<feature type="domain" description="FtsK" evidence="5">
    <location>
        <begin position="707"/>
        <end position="897"/>
    </location>
</feature>
<proteinExistence type="predicted"/>
<reference evidence="6 7" key="1">
    <citation type="submission" date="2018-12" db="EMBL/GenBank/DDBJ databases">
        <authorList>
            <consortium name="Pathogen Informatics"/>
        </authorList>
    </citation>
    <scope>NUCLEOTIDE SEQUENCE [LARGE SCALE GENOMIC DNA]</scope>
    <source>
        <strain evidence="6 7">NCTC11923</strain>
    </source>
</reference>
<feature type="binding site" evidence="3">
    <location>
        <begin position="1110"/>
        <end position="1117"/>
    </location>
    <ligand>
        <name>ATP</name>
        <dbReference type="ChEBI" id="CHEBI:30616"/>
    </ligand>
</feature>
<dbReference type="EMBL" id="LR134363">
    <property type="protein sequence ID" value="VEG74582.1"/>
    <property type="molecule type" value="Genomic_DNA"/>
</dbReference>
<dbReference type="RefSeq" id="WP_026426802.1">
    <property type="nucleotide sequence ID" value="NZ_CBCRWE010000093.1"/>
</dbReference>
<dbReference type="SUPFAM" id="SSF52540">
    <property type="entry name" value="P-loop containing nucleoside triphosphate hydrolases"/>
    <property type="match status" value="2"/>
</dbReference>
<dbReference type="GO" id="GO:0003677">
    <property type="term" value="F:DNA binding"/>
    <property type="evidence" value="ECO:0007669"/>
    <property type="project" value="InterPro"/>
</dbReference>
<dbReference type="Gene3D" id="3.40.50.300">
    <property type="entry name" value="P-loop containing nucleotide triphosphate hydrolases"/>
    <property type="match status" value="4"/>
</dbReference>
<evidence type="ECO:0000313" key="6">
    <source>
        <dbReference type="EMBL" id="VEG74582.1"/>
    </source>
</evidence>
<dbReference type="PANTHER" id="PTHR22683">
    <property type="entry name" value="SPORULATION PROTEIN RELATED"/>
    <property type="match status" value="1"/>
</dbReference>
<dbReference type="GO" id="GO:0005524">
    <property type="term" value="F:ATP binding"/>
    <property type="evidence" value="ECO:0007669"/>
    <property type="project" value="UniProtKB-UniRule"/>
</dbReference>
<evidence type="ECO:0000256" key="1">
    <source>
        <dbReference type="ARBA" id="ARBA00022741"/>
    </source>
</evidence>
<evidence type="ECO:0000259" key="5">
    <source>
        <dbReference type="PROSITE" id="PS50901"/>
    </source>
</evidence>
<dbReference type="Pfam" id="PF01580">
    <property type="entry name" value="FtsK_SpoIIIE"/>
    <property type="match status" value="2"/>
</dbReference>
<dbReference type="InterPro" id="IPR003593">
    <property type="entry name" value="AAA+_ATPase"/>
</dbReference>
<accession>A0A448KCF1</accession>
<sequence>MQLLISVVRSGEPEARPQDLIVAAQSDSTVGDLAAVLANRLPAPVESGALRLVVEGGERLQEEACDLWVGSTLLDPQAPLGGGPVHDGMLLGLGGALADDVEPGGVVELRVVSGRGAGAVHRLSLGRYTLGGPGCDIALEGVEEMVASLAVQAGGQVLITAREEVAQRMAEPPHPRRRPLPGPLVLATEAGQEEAEPPKRRKKRRRDIQEDEAPHLEGREELDPAAHRHLVELERRPLEEETLWEAGAVLTVGECLLTVGAVPGIDAVMTPTPGATTIDFNRPPRLARPVRRTEFSLPRKPQPPRKPPIPFALMISPMVMGLGMYLMTRRVFSLMFMVLSPIMMIANQVQGRSSSKKTYRDQMKTYEEQREATENAAFVALTEERRLRRLDSPDPAEVMLRATGPRADLWERRPRDPDWLELRVGTADLASDVVLEDPERPRHEEKLRWTAPDVPVTLQLAALGVVGIAGAQRDLVSIWMAAQAAALHSPAELEMVLIMDPGQEEAARERWAWARWLPHLRNPEGMGARARIGADDESVMRRINELADLVEARSDKDGGRGAGGNQILVVLDGAHALRQRPGMIRVLRDGPAVGIRVICIDAERTSLPEECRAVVSTGPGLPSVSQTDVDEVEHVLLDQVPAGWCERVARALAPVHDVSASGAEGAIPSSSRLLDVLPMPEPEAQTVLRAWERVSRTTKALVGEDAEGEFWLDVRADGPHALVAGTTGSGKSELLQTIIASLCVGNTPESMTFVLVDYKGGAAFKDCARLPHTVGMVTDLDGHLTSRALESLGAELRRREHQLADADAKDIEDYVASMQPGDEPMPRLMIIIDEFAALVAELPDFVTGLVDIARRGRSLGVHLVLATQRPAGVVSAEIKSNTNLRIALRVTDEGDSQDVIEHSASAHIPPSLPGRAYARLGHASLRQFQSSRVGGRPRGATPRAELRAAELTLGELSRPEAAGPVLEEDATIPTDLATLVNAMGSAFASLGRPKPHSPWLPPLPEMVTLGELERLADEGTGRVPAPVEEVEGDGAAAEAGGVGEAGGADSGDPVAEAVPEAPEALEPLDDPRRSGFLPPLLLGLEDLPREQDQRPMSWDYTRAGHLGVAGGPRSGRSSLLRAIAVAVARTTSAAEVHIYGIDAGTGALLPCVSLPHVGAVVTRDQPERVRRLLALLGSEVSRRQQYLAANGFASLAEQRLAAGPEEAMSYLVLLIDRWDSFTATFESVDGGALLEGVETLMREGPAVGLRVVVAGDRTVFRGRFGMMLEDRLALKLPAAEDYEVIGMRAREVPVTMPVGRAFRTGTWPREVQLAMLTEQAAGTAQVAAIHEAGRESTARWGEIPRAQRPGRVDELPVTLSTREALDMGPELPPGAFSLAVGGDDLGLIPMAMDDIGNGVLVAGPRRSGRSTALAFGAQTALANGLSVALVLPRRSPLEALSAHPGVVGVLGLESTAADLEDLLRTNGPETLVVVDDYDLVGNDHVMCAVMEKHLRDCRDAHGGMLLSSGVEEAMAMYGGLMVRVKRARTGLVLAPRSSDDGTLLSARLPRSVGGPVPKGRGVMITTSGWQWVQVPRLD</sequence>
<dbReference type="KEGG" id="asla:NCTC11923_01216"/>
<evidence type="ECO:0000256" key="3">
    <source>
        <dbReference type="PROSITE-ProRule" id="PRU00289"/>
    </source>
</evidence>
<evidence type="ECO:0000256" key="2">
    <source>
        <dbReference type="ARBA" id="ARBA00022840"/>
    </source>
</evidence>
<feature type="domain" description="FtsK" evidence="5">
    <location>
        <begin position="1093"/>
        <end position="1287"/>
    </location>
</feature>
<feature type="binding site" evidence="3">
    <location>
        <begin position="725"/>
        <end position="732"/>
    </location>
    <ligand>
        <name>ATP</name>
        <dbReference type="ChEBI" id="CHEBI:30616"/>
    </ligand>
</feature>
<organism evidence="6 7">
    <name type="scientific">Actinomyces slackii</name>
    <dbReference type="NCBI Taxonomy" id="52774"/>
    <lineage>
        <taxon>Bacteria</taxon>
        <taxon>Bacillati</taxon>
        <taxon>Actinomycetota</taxon>
        <taxon>Actinomycetes</taxon>
        <taxon>Actinomycetales</taxon>
        <taxon>Actinomycetaceae</taxon>
        <taxon>Actinomyces</taxon>
    </lineage>
</organism>
<gene>
    <name evidence="6" type="primary">essC_1</name>
    <name evidence="6" type="ORF">NCTC11923_01216</name>
</gene>
<protein>
    <submittedName>
        <fullName evidence="6">DNA translocase FtsK</fullName>
    </submittedName>
</protein>
<keyword evidence="1 3" id="KW-0547">Nucleotide-binding</keyword>
<evidence type="ECO:0000313" key="7">
    <source>
        <dbReference type="Proteomes" id="UP000276899"/>
    </source>
</evidence>
<dbReference type="Proteomes" id="UP000276899">
    <property type="component" value="Chromosome"/>
</dbReference>
<dbReference type="STRING" id="1278298.GCA_000428685_01664"/>
<feature type="region of interest" description="Disordered" evidence="4">
    <location>
        <begin position="1031"/>
        <end position="1055"/>
    </location>
</feature>
<evidence type="ECO:0000256" key="4">
    <source>
        <dbReference type="SAM" id="MobiDB-lite"/>
    </source>
</evidence>
<dbReference type="SMART" id="SM00382">
    <property type="entry name" value="AAA"/>
    <property type="match status" value="2"/>
</dbReference>